<dbReference type="STRING" id="431241.G0RM13"/>
<dbReference type="InterPro" id="IPR009097">
    <property type="entry name" value="Cyclic_Pdiesterase"/>
</dbReference>
<dbReference type="EMBL" id="GL985067">
    <property type="protein sequence ID" value="EGR47822.1"/>
    <property type="molecule type" value="Genomic_DNA"/>
</dbReference>
<dbReference type="PANTHER" id="PTHR21221:SF1">
    <property type="entry name" value="UREIDOGLYCOLATE LYASE"/>
    <property type="match status" value="1"/>
</dbReference>
<dbReference type="InterPro" id="IPR047233">
    <property type="entry name" value="UAH_cupin"/>
</dbReference>
<keyword evidence="7" id="KW-1185">Reference proteome</keyword>
<reference evidence="6 7" key="1">
    <citation type="journal article" date="2008" name="Nat. Biotechnol.">
        <title>Genome sequencing and analysis of the biomass-degrading fungus Trichoderma reesei (syn. Hypocrea jecorina).</title>
        <authorList>
            <person name="Martinez D."/>
            <person name="Berka R.M."/>
            <person name="Henrissat B."/>
            <person name="Saloheimo M."/>
            <person name="Arvas M."/>
            <person name="Baker S.E."/>
            <person name="Chapman J."/>
            <person name="Chertkov O."/>
            <person name="Coutinho P.M."/>
            <person name="Cullen D."/>
            <person name="Danchin E.G."/>
            <person name="Grigoriev I.V."/>
            <person name="Harris P."/>
            <person name="Jackson M."/>
            <person name="Kubicek C.P."/>
            <person name="Han C.S."/>
            <person name="Ho I."/>
            <person name="Larrondo L.F."/>
            <person name="de Leon A.L."/>
            <person name="Magnuson J.K."/>
            <person name="Merino S."/>
            <person name="Misra M."/>
            <person name="Nelson B."/>
            <person name="Putnam N."/>
            <person name="Robbertse B."/>
            <person name="Salamov A.A."/>
            <person name="Schmoll M."/>
            <person name="Terry A."/>
            <person name="Thayer N."/>
            <person name="Westerholm-Parvinen A."/>
            <person name="Schoch C.L."/>
            <person name="Yao J."/>
            <person name="Barabote R."/>
            <person name="Nelson M.A."/>
            <person name="Detter C."/>
            <person name="Bruce D."/>
            <person name="Kuske C.R."/>
            <person name="Xie G."/>
            <person name="Richardson P."/>
            <person name="Rokhsar D.S."/>
            <person name="Lucas S.M."/>
            <person name="Rubin E.M."/>
            <person name="Dunn-Coleman N."/>
            <person name="Ward M."/>
            <person name="Brettin T.S."/>
        </authorList>
    </citation>
    <scope>NUCLEOTIDE SEQUENCE [LARGE SCALE GENOMIC DNA]</scope>
    <source>
        <strain evidence="6 7">QM6a</strain>
    </source>
</reference>
<name>G0RM13_HYPJQ</name>
<proteinExistence type="predicted"/>
<keyword evidence="6" id="KW-0378">Hydrolase</keyword>
<dbReference type="GO" id="GO:0000256">
    <property type="term" value="P:allantoin catabolic process"/>
    <property type="evidence" value="ECO:0007669"/>
    <property type="project" value="InterPro"/>
</dbReference>
<feature type="region of interest" description="Disordered" evidence="5">
    <location>
        <begin position="153"/>
        <end position="172"/>
    </location>
</feature>
<dbReference type="HOGENOM" id="CLU_496108_0_0_1"/>
<comment type="catalytic activity">
    <reaction evidence="4">
        <text>(S)-ureidoglycolate = urea + glyoxylate</text>
        <dbReference type="Rhea" id="RHEA:11304"/>
        <dbReference type="ChEBI" id="CHEBI:16199"/>
        <dbReference type="ChEBI" id="CHEBI:36655"/>
        <dbReference type="ChEBI" id="CHEBI:57296"/>
        <dbReference type="EC" id="4.3.2.3"/>
    </reaction>
</comment>
<dbReference type="OrthoDB" id="2967263at2759"/>
<gene>
    <name evidence="6" type="ORF">TRIREDRAFT_71676</name>
</gene>
<evidence type="ECO:0000256" key="3">
    <source>
        <dbReference type="ARBA" id="ARBA00023239"/>
    </source>
</evidence>
<protein>
    <submittedName>
        <fullName evidence="6">Ureidoglycolate hydrolase</fullName>
    </submittedName>
</protein>
<keyword evidence="3" id="KW-0456">Lyase</keyword>
<dbReference type="Proteomes" id="UP000008984">
    <property type="component" value="Unassembled WGS sequence"/>
</dbReference>
<accession>G0RM13</accession>
<dbReference type="GO" id="GO:0050385">
    <property type="term" value="F:ureidoglycolate lyase activity"/>
    <property type="evidence" value="ECO:0007669"/>
    <property type="project" value="UniProtKB-EC"/>
</dbReference>
<dbReference type="InterPro" id="IPR024060">
    <property type="entry name" value="Ureidoglycolate_lyase_dom_sf"/>
</dbReference>
<dbReference type="RefSeq" id="XP_006966431.1">
    <property type="nucleotide sequence ID" value="XM_006966369.1"/>
</dbReference>
<organism evidence="7">
    <name type="scientific">Hypocrea jecorina (strain QM6a)</name>
    <name type="common">Trichoderma reesei</name>
    <dbReference type="NCBI Taxonomy" id="431241"/>
    <lineage>
        <taxon>Eukaryota</taxon>
        <taxon>Fungi</taxon>
        <taxon>Dikarya</taxon>
        <taxon>Ascomycota</taxon>
        <taxon>Pezizomycotina</taxon>
        <taxon>Sordariomycetes</taxon>
        <taxon>Hypocreomycetidae</taxon>
        <taxon>Hypocreales</taxon>
        <taxon>Hypocreaceae</taxon>
        <taxon>Trichoderma</taxon>
    </lineage>
</organism>
<dbReference type="eggNOG" id="ENOG502S7CF">
    <property type="taxonomic scope" value="Eukaryota"/>
</dbReference>
<dbReference type="Pfam" id="PF04115">
    <property type="entry name" value="Ureidogly_lyase"/>
    <property type="match status" value="1"/>
</dbReference>
<evidence type="ECO:0000256" key="5">
    <source>
        <dbReference type="SAM" id="MobiDB-lite"/>
    </source>
</evidence>
<dbReference type="InterPro" id="IPR011051">
    <property type="entry name" value="RmlC_Cupin_sf"/>
</dbReference>
<dbReference type="GO" id="GO:0006144">
    <property type="term" value="P:purine nucleobase metabolic process"/>
    <property type="evidence" value="ECO:0007669"/>
    <property type="project" value="UniProtKB-KW"/>
</dbReference>
<comment type="subunit">
    <text evidence="1">Homodimer.</text>
</comment>
<dbReference type="KEGG" id="tre:TRIREDRAFT_71676"/>
<dbReference type="GeneID" id="18488110"/>
<keyword evidence="2" id="KW-0659">Purine metabolism</keyword>
<evidence type="ECO:0000256" key="4">
    <source>
        <dbReference type="ARBA" id="ARBA00047684"/>
    </source>
</evidence>
<sequence>MAIQIPIGTLDIQITAERLTQEAFLPFGDVISNPRPDVHPSSFDAHASSLPPNAFSANQGSAIQYRNVSRLKNLYDQAPSGKGEPIMSVFVCAARGGTTTTTNTSSSSSSSSAGNTFTVRHLERHPFTAQTFTPIKSTASTYLVIVAPSLPPSPRDKDLPVPSGGGGDDLPGRGLPDLGRLRAFIATDSQAVTYGAGTWHSPMVVLGQAGTRLDFVVSQFASGVAIEDCQLLEFVSEGSAEPRIRVKIPLRDCHLTCFVDYAKNIMGSTMYSTDAQNKLEDLSGIVLKPGENPYEAFIQACDNKPELIQALYHAHRTKRNGLQKEKFLSPDYKELIIDQYLLRLETPSIEPGFRDERNCLVIWARPPNHVIELAAKIQTLLQQASPKIWLMPTHRMHLTTLEIAFSKTPEEIGFLVSILRPAAPSIASYTHTHRSRLVKPMVSYDLSAFALSFLPACGEPPLSPAPVAPDTPVNGPVTQGDDYTYHHLRRDVFDKVKEAGLEVGSRYQVPSAHITLGRYLTDEDHDTPEKRERWVKAIDDINAWLENEVWDQKHAQFIGEWVVGQEKGLDVRNGALWYGGGRTIVLGEGF</sequence>
<evidence type="ECO:0000313" key="6">
    <source>
        <dbReference type="EMBL" id="EGR47822.1"/>
    </source>
</evidence>
<dbReference type="VEuPathDB" id="FungiDB:TRIREDRAFT_71676"/>
<dbReference type="AlphaFoldDB" id="G0RM13"/>
<evidence type="ECO:0000313" key="7">
    <source>
        <dbReference type="Proteomes" id="UP000008984"/>
    </source>
</evidence>
<dbReference type="GO" id="GO:0004848">
    <property type="term" value="F:ureidoglycolate hydrolase activity"/>
    <property type="evidence" value="ECO:0007669"/>
    <property type="project" value="InterPro"/>
</dbReference>
<dbReference type="Gene3D" id="2.60.120.480">
    <property type="entry name" value="Ureidoglycolate hydrolase"/>
    <property type="match status" value="1"/>
</dbReference>
<evidence type="ECO:0000256" key="2">
    <source>
        <dbReference type="ARBA" id="ARBA00022631"/>
    </source>
</evidence>
<dbReference type="InterPro" id="IPR007247">
    <property type="entry name" value="Ureidogly_lyase"/>
</dbReference>
<dbReference type="CDD" id="cd20298">
    <property type="entry name" value="cupin_UAH"/>
    <property type="match status" value="1"/>
</dbReference>
<dbReference type="SUPFAM" id="SSF51182">
    <property type="entry name" value="RmlC-like cupins"/>
    <property type="match status" value="1"/>
</dbReference>
<evidence type="ECO:0000256" key="1">
    <source>
        <dbReference type="ARBA" id="ARBA00011738"/>
    </source>
</evidence>
<dbReference type="SUPFAM" id="SSF55144">
    <property type="entry name" value="LigT-like"/>
    <property type="match status" value="1"/>
</dbReference>
<dbReference type="PANTHER" id="PTHR21221">
    <property type="entry name" value="UREIDOGLYCOLATE HYDROLASE"/>
    <property type="match status" value="1"/>
</dbReference>